<reference evidence="1 2" key="1">
    <citation type="submission" date="2015-04" db="EMBL/GenBank/DDBJ databases">
        <title>Draft genome sequence of bacteremic isolate Catabacter hongkongensis type strain HKU16T.</title>
        <authorList>
            <person name="Lau S.K."/>
            <person name="Teng J.L."/>
            <person name="Huang Y."/>
            <person name="Curreem S.O."/>
            <person name="Tsui S.K."/>
            <person name="Woo P.C."/>
        </authorList>
    </citation>
    <scope>NUCLEOTIDE SEQUENCE [LARGE SCALE GENOMIC DNA]</scope>
    <source>
        <strain evidence="1 2">HKU16</strain>
    </source>
</reference>
<keyword evidence="2" id="KW-1185">Reference proteome</keyword>
<evidence type="ECO:0000313" key="2">
    <source>
        <dbReference type="Proteomes" id="UP000034076"/>
    </source>
</evidence>
<comment type="caution">
    <text evidence="1">The sequence shown here is derived from an EMBL/GenBank/DDBJ whole genome shotgun (WGS) entry which is preliminary data.</text>
</comment>
<evidence type="ECO:0000313" key="1">
    <source>
        <dbReference type="EMBL" id="KKI50624.1"/>
    </source>
</evidence>
<gene>
    <name evidence="1" type="ORF">CHK_1918</name>
</gene>
<protein>
    <submittedName>
        <fullName evidence="1">Uncharacterized protein</fullName>
    </submittedName>
</protein>
<accession>A0A0M2NDM2</accession>
<sequence>MAMSGSATQNVYKNLKTMRPHAASFWDCIIINERKLP</sequence>
<dbReference type="EMBL" id="LAYJ01000103">
    <property type="protein sequence ID" value="KKI50624.1"/>
    <property type="molecule type" value="Genomic_DNA"/>
</dbReference>
<dbReference type="AlphaFoldDB" id="A0A0M2NDM2"/>
<organism evidence="1 2">
    <name type="scientific">Christensenella hongkongensis</name>
    <dbReference type="NCBI Taxonomy" id="270498"/>
    <lineage>
        <taxon>Bacteria</taxon>
        <taxon>Bacillati</taxon>
        <taxon>Bacillota</taxon>
        <taxon>Clostridia</taxon>
        <taxon>Christensenellales</taxon>
        <taxon>Christensenellaceae</taxon>
        <taxon>Christensenella</taxon>
    </lineage>
</organism>
<proteinExistence type="predicted"/>
<dbReference type="Proteomes" id="UP000034076">
    <property type="component" value="Unassembled WGS sequence"/>
</dbReference>
<name>A0A0M2NDM2_9FIRM</name>